<sequence length="1011" mass="104023">MKNIITIAGLLLLGYNATAQVGINTTAPDPSSVLDIASTESGLLIPRMTQAQRDAIASPANGLLIYQTDNTAGFYFYDGLTWSPFTEAGDADWYEIGTTTAPDNITDDIFTQGRMALGKTTVGSTMLDIDNINRESAITINGNSSIANSYGLHSILDGTSIVAGVFNELAGSSTGKFGIRSEFTGLTGGGISVGANSRFESTGSANNYGVYNTFISTSSTGAIITGVRNWFHPSGSYTGTIRGVQNDMFNNNNGLQIGTDNEMTGTGSGAKYGTRTIIATTAGGTHYGLYSDVQNATGYAGYFLGRTSLGTGTTNRYLMPATDGTNGQIMTTDGSGNVSFQDTVEDADWYEVGGTNTPNAITDNIYTQGNVGIGINNPDNPLHIGTISSFDLNYDNTGQDGVFITGGGDNSGTNAVGGSISFGPPSSTRAEHRKSSISSVQTSGDVDHTGLAFYVHGNSINQSPMAEAMRITHARNVGINNTDPSANLDVIGTMQFEDGNEAAGYVLSSDANGNASWVDPATIGVGAQRIDDLLDGKSDNDGSQDGSSIYLGIGAGTSDDLSDNRNIGIGYLSLEDNVNGSQNTAIGYNALLNNIDGTANTAVGSASLDANTTGIWNTAVGQEALSANVDGAYNTAVGKAALQSTSNGNSNVGIGVNALSANTSGNFNTVIGVDAATGLSASNNTIVGRRAMNSYTAGGENVAVGSGAGYYGSGIQNTFIGTNAGNQLGTMERNGSVFLGYGAGSSETTSNKLYIENSTANADNALIYGEFDTNILRTNGELQIGNPTGTGYALPTNQGTANAVLTSNGDGTTQWSAPAPLTNLDYPDGFNGLTPVLIANLQTTNYTVPAGQNLYITGIHSPGTVGSLSINGAIIAYGALNDIYTPITKPIIAGAGDIVSSDTNATGLNGFLVSANVTPITQEVTTVSSYTVPVGKILIILSVNNNANAHGFSQVFIDGINIYVGSGNDGGVSAGDFLTSFHQPLFVNAGSVLTSNNSLRDYNFNGYLIDN</sequence>
<protein>
    <submittedName>
        <fullName evidence="2">Uncharacterized protein</fullName>
    </submittedName>
</protein>
<reference evidence="2 3" key="1">
    <citation type="submission" date="2020-02" db="EMBL/GenBank/DDBJ databases">
        <title>Complete genome sequence of Flavobacteriaceae bacterium.</title>
        <authorList>
            <person name="Kim S.-J."/>
            <person name="Kim Y.-S."/>
            <person name="Kim K.-H."/>
        </authorList>
    </citation>
    <scope>NUCLEOTIDE SEQUENCE [LARGE SCALE GENOMIC DNA]</scope>
    <source>
        <strain evidence="2 3">RR4-40</strain>
    </source>
</reference>
<evidence type="ECO:0000313" key="3">
    <source>
        <dbReference type="Proteomes" id="UP000505306"/>
    </source>
</evidence>
<keyword evidence="1" id="KW-0732">Signal</keyword>
<organism evidence="2 3">
    <name type="scientific">Rasiella rasia</name>
    <dbReference type="NCBI Taxonomy" id="2744027"/>
    <lineage>
        <taxon>Bacteria</taxon>
        <taxon>Pseudomonadati</taxon>
        <taxon>Bacteroidota</taxon>
        <taxon>Flavobacteriia</taxon>
        <taxon>Flavobacteriales</taxon>
        <taxon>Flavobacteriaceae</taxon>
        <taxon>Rasiella</taxon>
    </lineage>
</organism>
<evidence type="ECO:0000313" key="2">
    <source>
        <dbReference type="EMBL" id="QIE59635.1"/>
    </source>
</evidence>
<dbReference type="AlphaFoldDB" id="A0A6G6GM27"/>
<evidence type="ECO:0000256" key="1">
    <source>
        <dbReference type="SAM" id="SignalP"/>
    </source>
</evidence>
<accession>A0A6G6GM27</accession>
<dbReference type="Proteomes" id="UP000505306">
    <property type="component" value="Chromosome"/>
</dbReference>
<keyword evidence="3" id="KW-1185">Reference proteome</keyword>
<feature type="chain" id="PRO_5026064076" evidence="1">
    <location>
        <begin position="20"/>
        <end position="1011"/>
    </location>
</feature>
<name>A0A6G6GM27_9FLAO</name>
<dbReference type="EMBL" id="CP049057">
    <property type="protein sequence ID" value="QIE59635.1"/>
    <property type="molecule type" value="Genomic_DNA"/>
</dbReference>
<dbReference type="KEGG" id="mgel:G5B37_08680"/>
<gene>
    <name evidence="2" type="ORF">G5B37_08680</name>
</gene>
<dbReference type="RefSeq" id="WP_164679648.1">
    <property type="nucleotide sequence ID" value="NZ_CP049057.1"/>
</dbReference>
<feature type="signal peptide" evidence="1">
    <location>
        <begin position="1"/>
        <end position="19"/>
    </location>
</feature>
<proteinExistence type="predicted"/>